<dbReference type="InterPro" id="IPR036894">
    <property type="entry name" value="YbaB-like_sf"/>
</dbReference>
<evidence type="ECO:0000313" key="2">
    <source>
        <dbReference type="EMBL" id="MBB4905594.1"/>
    </source>
</evidence>
<dbReference type="Gene3D" id="3.30.1310.10">
    <property type="entry name" value="Nucleoid-associated protein YbaB-like domain"/>
    <property type="match status" value="1"/>
</dbReference>
<protein>
    <submittedName>
        <fullName evidence="2">DNA-binding protein YbaB</fullName>
    </submittedName>
</protein>
<dbReference type="GO" id="GO:0003677">
    <property type="term" value="F:DNA binding"/>
    <property type="evidence" value="ECO:0007669"/>
    <property type="project" value="UniProtKB-KW"/>
</dbReference>
<dbReference type="EMBL" id="JACHJQ010000002">
    <property type="protein sequence ID" value="MBB4905594.1"/>
    <property type="molecule type" value="Genomic_DNA"/>
</dbReference>
<keyword evidence="2" id="KW-0238">DNA-binding</keyword>
<dbReference type="AlphaFoldDB" id="A0A7W7VD01"/>
<reference evidence="2 3" key="1">
    <citation type="submission" date="2020-08" db="EMBL/GenBank/DDBJ databases">
        <title>Genomic Encyclopedia of Type Strains, Phase III (KMG-III): the genomes of soil and plant-associated and newly described type strains.</title>
        <authorList>
            <person name="Whitman W."/>
        </authorList>
    </citation>
    <scope>NUCLEOTIDE SEQUENCE [LARGE SCALE GENOMIC DNA]</scope>
    <source>
        <strain evidence="2 3">CECT 8960</strain>
    </source>
</reference>
<comment type="caution">
    <text evidence="2">The sequence shown here is derived from an EMBL/GenBank/DDBJ whole genome shotgun (WGS) entry which is preliminary data.</text>
</comment>
<name>A0A7W7VD01_9PSEU</name>
<dbReference type="SUPFAM" id="SSF82607">
    <property type="entry name" value="YbaB-like"/>
    <property type="match status" value="1"/>
</dbReference>
<keyword evidence="3" id="KW-1185">Reference proteome</keyword>
<dbReference type="Proteomes" id="UP000520767">
    <property type="component" value="Unassembled WGS sequence"/>
</dbReference>
<evidence type="ECO:0000256" key="1">
    <source>
        <dbReference type="SAM" id="MobiDB-lite"/>
    </source>
</evidence>
<accession>A0A7W7VD01</accession>
<dbReference type="RefSeq" id="WP_184809802.1">
    <property type="nucleotide sequence ID" value="NZ_JACHJQ010000002.1"/>
</dbReference>
<gene>
    <name evidence="2" type="ORF">FHR82_001811</name>
</gene>
<organism evidence="2 3">
    <name type="scientific">Actinophytocola algeriensis</name>
    <dbReference type="NCBI Taxonomy" id="1768010"/>
    <lineage>
        <taxon>Bacteria</taxon>
        <taxon>Bacillati</taxon>
        <taxon>Actinomycetota</taxon>
        <taxon>Actinomycetes</taxon>
        <taxon>Pseudonocardiales</taxon>
        <taxon>Pseudonocardiaceae</taxon>
    </lineage>
</organism>
<dbReference type="Pfam" id="PF02575">
    <property type="entry name" value="YbaB_DNA_bd"/>
    <property type="match status" value="1"/>
</dbReference>
<dbReference type="InterPro" id="IPR004401">
    <property type="entry name" value="YbaB/EbfC"/>
</dbReference>
<evidence type="ECO:0000313" key="3">
    <source>
        <dbReference type="Proteomes" id="UP000520767"/>
    </source>
</evidence>
<feature type="region of interest" description="Disordered" evidence="1">
    <location>
        <begin position="117"/>
        <end position="150"/>
    </location>
</feature>
<proteinExistence type="predicted"/>
<sequence>MNGNILDPDGARERLDAWKGRIDKLAADTKAMSDQLQDVQVTATDPNGLAEVTVDSTGSLVDLRLTERIQQTDPAAVARAIMGTLRDAKNKVADRSQEIIAETVGTESAAARAIAESVDRQLRTPSGDEQAAVPATDDEDGFDVRDDLGR</sequence>